<keyword evidence="2" id="KW-1185">Reference proteome</keyword>
<reference evidence="1" key="3">
    <citation type="journal article" date="2017" name="Nature">
        <title>Genome sequence of the progenitor of the wheat D genome Aegilops tauschii.</title>
        <authorList>
            <person name="Luo M.C."/>
            <person name="Gu Y.Q."/>
            <person name="Puiu D."/>
            <person name="Wang H."/>
            <person name="Twardziok S.O."/>
            <person name="Deal K.R."/>
            <person name="Huo N."/>
            <person name="Zhu T."/>
            <person name="Wang L."/>
            <person name="Wang Y."/>
            <person name="McGuire P.E."/>
            <person name="Liu S."/>
            <person name="Long H."/>
            <person name="Ramasamy R.K."/>
            <person name="Rodriguez J.C."/>
            <person name="Van S.L."/>
            <person name="Yuan L."/>
            <person name="Wang Z."/>
            <person name="Xia Z."/>
            <person name="Xiao L."/>
            <person name="Anderson O.D."/>
            <person name="Ouyang S."/>
            <person name="Liang Y."/>
            <person name="Zimin A.V."/>
            <person name="Pertea G."/>
            <person name="Qi P."/>
            <person name="Bennetzen J.L."/>
            <person name="Dai X."/>
            <person name="Dawson M.W."/>
            <person name="Muller H.G."/>
            <person name="Kugler K."/>
            <person name="Rivarola-Duarte L."/>
            <person name="Spannagl M."/>
            <person name="Mayer K.F.X."/>
            <person name="Lu F.H."/>
            <person name="Bevan M.W."/>
            <person name="Leroy P."/>
            <person name="Li P."/>
            <person name="You F.M."/>
            <person name="Sun Q."/>
            <person name="Liu Z."/>
            <person name="Lyons E."/>
            <person name="Wicker T."/>
            <person name="Salzberg S.L."/>
            <person name="Devos K.M."/>
            <person name="Dvorak J."/>
        </authorList>
    </citation>
    <scope>NUCLEOTIDE SEQUENCE [LARGE SCALE GENOMIC DNA]</scope>
    <source>
        <strain evidence="1">cv. AL8/78</strain>
    </source>
</reference>
<evidence type="ECO:0000313" key="2">
    <source>
        <dbReference type="Proteomes" id="UP000015105"/>
    </source>
</evidence>
<protein>
    <submittedName>
        <fullName evidence="1">Uncharacterized protein</fullName>
    </submittedName>
</protein>
<dbReference type="Proteomes" id="UP000015105">
    <property type="component" value="Chromosome 6D"/>
</dbReference>
<organism evidence="1 2">
    <name type="scientific">Aegilops tauschii subsp. strangulata</name>
    <name type="common">Goatgrass</name>
    <dbReference type="NCBI Taxonomy" id="200361"/>
    <lineage>
        <taxon>Eukaryota</taxon>
        <taxon>Viridiplantae</taxon>
        <taxon>Streptophyta</taxon>
        <taxon>Embryophyta</taxon>
        <taxon>Tracheophyta</taxon>
        <taxon>Spermatophyta</taxon>
        <taxon>Magnoliopsida</taxon>
        <taxon>Liliopsida</taxon>
        <taxon>Poales</taxon>
        <taxon>Poaceae</taxon>
        <taxon>BOP clade</taxon>
        <taxon>Pooideae</taxon>
        <taxon>Triticodae</taxon>
        <taxon>Triticeae</taxon>
        <taxon>Triticinae</taxon>
        <taxon>Aegilops</taxon>
    </lineage>
</organism>
<proteinExistence type="predicted"/>
<dbReference type="EnsemblPlants" id="AET6Gv20792300.1">
    <property type="protein sequence ID" value="AET6Gv20792300.1"/>
    <property type="gene ID" value="AET6Gv20792300"/>
</dbReference>
<evidence type="ECO:0000313" key="1">
    <source>
        <dbReference type="EnsemblPlants" id="AET6Gv20792300.1"/>
    </source>
</evidence>
<sequence length="71" mass="7683">TAVYRIYDPSLDRIRLDHSSRFRPLPYPARACGAVPMASPPSPRLLCALLGDRLAALSARPLLRTAAPGRG</sequence>
<reference evidence="2" key="1">
    <citation type="journal article" date="2014" name="Science">
        <title>Ancient hybridizations among the ancestral genomes of bread wheat.</title>
        <authorList>
            <consortium name="International Wheat Genome Sequencing Consortium,"/>
            <person name="Marcussen T."/>
            <person name="Sandve S.R."/>
            <person name="Heier L."/>
            <person name="Spannagl M."/>
            <person name="Pfeifer M."/>
            <person name="Jakobsen K.S."/>
            <person name="Wulff B.B."/>
            <person name="Steuernagel B."/>
            <person name="Mayer K.F."/>
            <person name="Olsen O.A."/>
        </authorList>
    </citation>
    <scope>NUCLEOTIDE SEQUENCE [LARGE SCALE GENOMIC DNA]</scope>
    <source>
        <strain evidence="2">cv. AL8/78</strain>
    </source>
</reference>
<reference evidence="1" key="5">
    <citation type="journal article" date="2021" name="G3 (Bethesda)">
        <title>Aegilops tauschii genome assembly Aet v5.0 features greater sequence contiguity and improved annotation.</title>
        <authorList>
            <person name="Wang L."/>
            <person name="Zhu T."/>
            <person name="Rodriguez J.C."/>
            <person name="Deal K.R."/>
            <person name="Dubcovsky J."/>
            <person name="McGuire P.E."/>
            <person name="Lux T."/>
            <person name="Spannagl M."/>
            <person name="Mayer K.F.X."/>
            <person name="Baldrich P."/>
            <person name="Meyers B.C."/>
            <person name="Huo N."/>
            <person name="Gu Y.Q."/>
            <person name="Zhou H."/>
            <person name="Devos K.M."/>
            <person name="Bennetzen J.L."/>
            <person name="Unver T."/>
            <person name="Budak H."/>
            <person name="Gulick P.J."/>
            <person name="Galiba G."/>
            <person name="Kalapos B."/>
            <person name="Nelson D.R."/>
            <person name="Li P."/>
            <person name="You F.M."/>
            <person name="Luo M.C."/>
            <person name="Dvorak J."/>
        </authorList>
    </citation>
    <scope>NUCLEOTIDE SEQUENCE [LARGE SCALE GENOMIC DNA]</scope>
    <source>
        <strain evidence="1">cv. AL8/78</strain>
    </source>
</reference>
<accession>A0A453PNN2</accession>
<dbReference type="AlphaFoldDB" id="A0A453PNN2"/>
<reference evidence="1" key="4">
    <citation type="submission" date="2019-03" db="UniProtKB">
        <authorList>
            <consortium name="EnsemblPlants"/>
        </authorList>
    </citation>
    <scope>IDENTIFICATION</scope>
</reference>
<reference evidence="2" key="2">
    <citation type="journal article" date="2017" name="Nat. Plants">
        <title>The Aegilops tauschii genome reveals multiple impacts of transposons.</title>
        <authorList>
            <person name="Zhao G."/>
            <person name="Zou C."/>
            <person name="Li K."/>
            <person name="Wang K."/>
            <person name="Li T."/>
            <person name="Gao L."/>
            <person name="Zhang X."/>
            <person name="Wang H."/>
            <person name="Yang Z."/>
            <person name="Liu X."/>
            <person name="Jiang W."/>
            <person name="Mao L."/>
            <person name="Kong X."/>
            <person name="Jiao Y."/>
            <person name="Jia J."/>
        </authorList>
    </citation>
    <scope>NUCLEOTIDE SEQUENCE [LARGE SCALE GENOMIC DNA]</scope>
    <source>
        <strain evidence="2">cv. AL8/78</strain>
    </source>
</reference>
<dbReference type="Gramene" id="AET6Gv20792300.1">
    <property type="protein sequence ID" value="AET6Gv20792300.1"/>
    <property type="gene ID" value="AET6Gv20792300"/>
</dbReference>
<name>A0A453PNN2_AEGTS</name>